<dbReference type="Proteomes" id="UP000625711">
    <property type="component" value="Unassembled WGS sequence"/>
</dbReference>
<proteinExistence type="predicted"/>
<protein>
    <submittedName>
        <fullName evidence="2">Uncharacterized protein</fullName>
    </submittedName>
</protein>
<feature type="region of interest" description="Disordered" evidence="1">
    <location>
        <begin position="89"/>
        <end position="117"/>
    </location>
</feature>
<gene>
    <name evidence="2" type="ORF">GWI33_015143</name>
</gene>
<name>A0A834I005_RHYFE</name>
<evidence type="ECO:0000313" key="3">
    <source>
        <dbReference type="Proteomes" id="UP000625711"/>
    </source>
</evidence>
<organism evidence="2 3">
    <name type="scientific">Rhynchophorus ferrugineus</name>
    <name type="common">Red palm weevil</name>
    <name type="synonym">Curculio ferrugineus</name>
    <dbReference type="NCBI Taxonomy" id="354439"/>
    <lineage>
        <taxon>Eukaryota</taxon>
        <taxon>Metazoa</taxon>
        <taxon>Ecdysozoa</taxon>
        <taxon>Arthropoda</taxon>
        <taxon>Hexapoda</taxon>
        <taxon>Insecta</taxon>
        <taxon>Pterygota</taxon>
        <taxon>Neoptera</taxon>
        <taxon>Endopterygota</taxon>
        <taxon>Coleoptera</taxon>
        <taxon>Polyphaga</taxon>
        <taxon>Cucujiformia</taxon>
        <taxon>Curculionidae</taxon>
        <taxon>Dryophthorinae</taxon>
        <taxon>Rhynchophorus</taxon>
    </lineage>
</organism>
<dbReference type="EMBL" id="JAACXV010013865">
    <property type="protein sequence ID" value="KAF7272042.1"/>
    <property type="molecule type" value="Genomic_DNA"/>
</dbReference>
<reference evidence="2" key="1">
    <citation type="submission" date="2020-08" db="EMBL/GenBank/DDBJ databases">
        <title>Genome sequencing and assembly of the red palm weevil Rhynchophorus ferrugineus.</title>
        <authorList>
            <person name="Dias G.B."/>
            <person name="Bergman C.M."/>
            <person name="Manee M."/>
        </authorList>
    </citation>
    <scope>NUCLEOTIDE SEQUENCE</scope>
    <source>
        <strain evidence="2">AA-2017</strain>
        <tissue evidence="2">Whole larva</tissue>
    </source>
</reference>
<accession>A0A834I005</accession>
<evidence type="ECO:0000313" key="2">
    <source>
        <dbReference type="EMBL" id="KAF7272042.1"/>
    </source>
</evidence>
<comment type="caution">
    <text evidence="2">The sequence shown here is derived from an EMBL/GenBank/DDBJ whole genome shotgun (WGS) entry which is preliminary data.</text>
</comment>
<dbReference type="AlphaFoldDB" id="A0A834I005"/>
<keyword evidence="3" id="KW-1185">Reference proteome</keyword>
<sequence>MKQVVLEGNDYIKVKGFNYWKRNPVARRSRRDPRPTATRSNELVNCSSILIAFLISHRHNLNKAVDEKKTSIDANDAFRDVPNGDEYLRASEAAEKSERGTEGRWRRRGADGNGRTASIWIMPETQVDPLEEMT</sequence>
<feature type="compositionally biased region" description="Basic and acidic residues" evidence="1">
    <location>
        <begin position="89"/>
        <end position="110"/>
    </location>
</feature>
<evidence type="ECO:0000256" key="1">
    <source>
        <dbReference type="SAM" id="MobiDB-lite"/>
    </source>
</evidence>